<proteinExistence type="predicted"/>
<dbReference type="EMBL" id="CVRI01000054">
    <property type="protein sequence ID" value="CRL00232.1"/>
    <property type="molecule type" value="Genomic_DNA"/>
</dbReference>
<dbReference type="AlphaFoldDB" id="A0A1J1IJ53"/>
<evidence type="ECO:0000313" key="2">
    <source>
        <dbReference type="EMBL" id="CRL00232.1"/>
    </source>
</evidence>
<evidence type="ECO:0000256" key="1">
    <source>
        <dbReference type="SAM" id="MobiDB-lite"/>
    </source>
</evidence>
<feature type="region of interest" description="Disordered" evidence="1">
    <location>
        <begin position="1"/>
        <end position="40"/>
    </location>
</feature>
<reference evidence="2 3" key="1">
    <citation type="submission" date="2015-04" db="EMBL/GenBank/DDBJ databases">
        <authorList>
            <person name="Syromyatnikov M.Y."/>
            <person name="Popov V.N."/>
        </authorList>
    </citation>
    <scope>NUCLEOTIDE SEQUENCE [LARGE SCALE GENOMIC DNA]</scope>
</reference>
<dbReference type="Proteomes" id="UP000183832">
    <property type="component" value="Unassembled WGS sequence"/>
</dbReference>
<sequence length="160" mass="19019">MNKIKEYQNKNESTKEEHESRRRAEQKRQQQKTSSLHTSHHEAKIPFIFDPKRVVFGLTRQDEKKGKKGRKYTRTQFTHDALSGHVHKTAIAFCVKKEIMKEKPEIIDLWSVIKHPFFYVPTPTILLLSNEYFGMYHLMKDESERKKRRKTQKGNGFMVG</sequence>
<accession>A0A1J1IJ53</accession>
<keyword evidence="3" id="KW-1185">Reference proteome</keyword>
<evidence type="ECO:0000313" key="3">
    <source>
        <dbReference type="Proteomes" id="UP000183832"/>
    </source>
</evidence>
<organism evidence="2 3">
    <name type="scientific">Clunio marinus</name>
    <dbReference type="NCBI Taxonomy" id="568069"/>
    <lineage>
        <taxon>Eukaryota</taxon>
        <taxon>Metazoa</taxon>
        <taxon>Ecdysozoa</taxon>
        <taxon>Arthropoda</taxon>
        <taxon>Hexapoda</taxon>
        <taxon>Insecta</taxon>
        <taxon>Pterygota</taxon>
        <taxon>Neoptera</taxon>
        <taxon>Endopterygota</taxon>
        <taxon>Diptera</taxon>
        <taxon>Nematocera</taxon>
        <taxon>Chironomoidea</taxon>
        <taxon>Chironomidae</taxon>
        <taxon>Clunio</taxon>
    </lineage>
</organism>
<feature type="compositionally biased region" description="Basic and acidic residues" evidence="1">
    <location>
        <begin position="1"/>
        <end position="28"/>
    </location>
</feature>
<gene>
    <name evidence="2" type="ORF">CLUMA_CG013505</name>
</gene>
<protein>
    <submittedName>
        <fullName evidence="2">CLUMA_CG013505, isoform A</fullName>
    </submittedName>
</protein>
<name>A0A1J1IJ53_9DIPT</name>